<proteinExistence type="predicted"/>
<feature type="transmembrane region" description="Helical" evidence="2">
    <location>
        <begin position="37"/>
        <end position="57"/>
    </location>
</feature>
<feature type="transmembrane region" description="Helical" evidence="2">
    <location>
        <begin position="69"/>
        <end position="94"/>
    </location>
</feature>
<organism evidence="3 4">
    <name type="scientific">Methanosphaera stadtmanae (strain ATCC 43021 / DSM 3091 / JCM 11832 / MCB-3)</name>
    <dbReference type="NCBI Taxonomy" id="339860"/>
    <lineage>
        <taxon>Archaea</taxon>
        <taxon>Methanobacteriati</taxon>
        <taxon>Methanobacteriota</taxon>
        <taxon>Methanomada group</taxon>
        <taxon>Methanobacteria</taxon>
        <taxon>Methanobacteriales</taxon>
        <taxon>Methanobacteriaceae</taxon>
        <taxon>Methanosphaera</taxon>
    </lineage>
</organism>
<evidence type="ECO:0000256" key="2">
    <source>
        <dbReference type="SAM" id="Phobius"/>
    </source>
</evidence>
<dbReference type="AlphaFoldDB" id="Q2NH28"/>
<keyword evidence="2" id="KW-0812">Transmembrane</keyword>
<dbReference type="EMBL" id="CP000102">
    <property type="protein sequence ID" value="ABC56875.1"/>
    <property type="molecule type" value="Genomic_DNA"/>
</dbReference>
<protein>
    <submittedName>
        <fullName evidence="3">Hypothetical membrane-spanning protein</fullName>
    </submittedName>
</protein>
<keyword evidence="1" id="KW-0175">Coiled coil</keyword>
<evidence type="ECO:0000313" key="3">
    <source>
        <dbReference type="EMBL" id="ABC56875.1"/>
    </source>
</evidence>
<evidence type="ECO:0000256" key="1">
    <source>
        <dbReference type="SAM" id="Coils"/>
    </source>
</evidence>
<dbReference type="Proteomes" id="UP000001931">
    <property type="component" value="Chromosome"/>
</dbReference>
<evidence type="ECO:0000313" key="4">
    <source>
        <dbReference type="Proteomes" id="UP000001931"/>
    </source>
</evidence>
<feature type="transmembrane region" description="Helical" evidence="2">
    <location>
        <begin position="146"/>
        <end position="169"/>
    </location>
</feature>
<dbReference type="HOGENOM" id="CLU_1567175_0_0_2"/>
<dbReference type="KEGG" id="mst:Msp_0475"/>
<dbReference type="GeneID" id="3855554"/>
<name>Q2NH28_METST</name>
<sequence>MIESDIKRYELLLDLLQKSKKEQDEQNNTLDQKCSSMINILILIITIQCGIYANVALLNEIASSEIAIIIKVLLIITLIGNFIALYFFIAAYYLKDFEGMTNEEDIIKYGENNTNLETIYKEISVDYKRTIEENKIELSKIDKIKLGFKIVTLTTGIFVLTIIICLEILI</sequence>
<keyword evidence="4" id="KW-1185">Reference proteome</keyword>
<dbReference type="STRING" id="339860.Msp_0475"/>
<feature type="coiled-coil region" evidence="1">
    <location>
        <begin position="6"/>
        <end position="33"/>
    </location>
</feature>
<accession>Q2NH28</accession>
<dbReference type="RefSeq" id="WP_011406075.1">
    <property type="nucleotide sequence ID" value="NC_007681.1"/>
</dbReference>
<keyword evidence="2" id="KW-1133">Transmembrane helix</keyword>
<keyword evidence="2" id="KW-0472">Membrane</keyword>
<reference evidence="3 4" key="1">
    <citation type="journal article" date="2006" name="J. Bacteriol.">
        <title>The genome sequence of Methanosphaera stadtmanae reveals why this human intestinal archaeon is restricted to methanol and H2 for methane formation and ATP synthesis.</title>
        <authorList>
            <person name="Fricke W.F."/>
            <person name="Seedorf H."/>
            <person name="Henne A."/>
            <person name="Kruer M."/>
            <person name="Liesegang H."/>
            <person name="Hedderich R."/>
            <person name="Gottschalk G."/>
            <person name="Thauer R.K."/>
        </authorList>
    </citation>
    <scope>NUCLEOTIDE SEQUENCE [LARGE SCALE GENOMIC DNA]</scope>
    <source>
        <strain evidence="4">ATCC 43021 / DSM 3091 / JCM 11832 / MCB-3</strain>
    </source>
</reference>
<gene>
    <name evidence="3" type="ordered locus">Msp_0475</name>
</gene>